<dbReference type="InterPro" id="IPR013783">
    <property type="entry name" value="Ig-like_fold"/>
</dbReference>
<evidence type="ECO:0000313" key="4">
    <source>
        <dbReference type="EMBL" id="MBC5665364.1"/>
    </source>
</evidence>
<evidence type="ECO:0000256" key="1">
    <source>
        <dbReference type="SAM" id="Coils"/>
    </source>
</evidence>
<dbReference type="Pfam" id="PF00041">
    <property type="entry name" value="fn3"/>
    <property type="match status" value="1"/>
</dbReference>
<gene>
    <name evidence="4" type="ORF">H8S07_08740</name>
</gene>
<dbReference type="Proteomes" id="UP000647235">
    <property type="component" value="Unassembled WGS sequence"/>
</dbReference>
<feature type="coiled-coil region" evidence="1">
    <location>
        <begin position="322"/>
        <end position="356"/>
    </location>
</feature>
<keyword evidence="1" id="KW-0175">Coiled coil</keyword>
<evidence type="ECO:0000259" key="3">
    <source>
        <dbReference type="PROSITE" id="PS50853"/>
    </source>
</evidence>
<proteinExistence type="predicted"/>
<name>A0ABR7EVI4_9FIRM</name>
<accession>A0ABR7EVI4</accession>
<feature type="signal peptide" evidence="2">
    <location>
        <begin position="1"/>
        <end position="27"/>
    </location>
</feature>
<organism evidence="4 5">
    <name type="scientific">Dorea hominis</name>
    <dbReference type="NCBI Taxonomy" id="2763040"/>
    <lineage>
        <taxon>Bacteria</taxon>
        <taxon>Bacillati</taxon>
        <taxon>Bacillota</taxon>
        <taxon>Clostridia</taxon>
        <taxon>Lachnospirales</taxon>
        <taxon>Lachnospiraceae</taxon>
        <taxon>Dorea</taxon>
    </lineage>
</organism>
<keyword evidence="5" id="KW-1185">Reference proteome</keyword>
<reference evidence="4 5" key="1">
    <citation type="submission" date="2020-08" db="EMBL/GenBank/DDBJ databases">
        <title>Genome public.</title>
        <authorList>
            <person name="Liu C."/>
            <person name="Sun Q."/>
        </authorList>
    </citation>
    <scope>NUCLEOTIDE SEQUENCE [LARGE SCALE GENOMIC DNA]</scope>
    <source>
        <strain evidence="4 5">NSJ-36</strain>
    </source>
</reference>
<dbReference type="RefSeq" id="WP_186855883.1">
    <property type="nucleotide sequence ID" value="NZ_JACOOY010000010.1"/>
</dbReference>
<feature type="chain" id="PRO_5045872186" evidence="2">
    <location>
        <begin position="28"/>
        <end position="530"/>
    </location>
</feature>
<keyword evidence="2" id="KW-0732">Signal</keyword>
<evidence type="ECO:0000256" key="2">
    <source>
        <dbReference type="SAM" id="SignalP"/>
    </source>
</evidence>
<dbReference type="EMBL" id="JACOOY010000010">
    <property type="protein sequence ID" value="MBC5665364.1"/>
    <property type="molecule type" value="Genomic_DNA"/>
</dbReference>
<sequence length="530" mass="58840">MKFKNKIMTAIVSICMLAFILPMAVSAADNADSSDKNTITCYVRAEQDDGTILPYTKVTMNKDEVPSFQSYKIKNAPDDADYITPLHILLQALTDKGMTDELATVDIGSSGWITDMFGWGMDQLWCLNGIDAPTVSAKYKAKDGDKYTFYQAAGNWGAGYGYPGYGFFGEYGPGQDYTPYSAIETDDVTTGVGSDVELTYRYTSSMHTPQYGPCNNEDGAYTMIFVGKNGADKVTDEDYREDIEVDKDGKFKVSFDKPGTYVVSGRYYNNDNTRGACNAYCKVTVTMPEAVTAVIDKISAIGDVTLESEDAIKEARTAYDALTDAQKELVSNKNVLEKAETTLKELKDAKDADDAKVAATPKSITLSNTRYIYNGKVQKPQVTVKNAKGEVIKGYTVKYAGNCKNVGKYKVTLTFKGDYNGTKTKTFKIAPKSVTVKSLKATKKRFDVKWSKQTTQVTGYQVQYSTDKNFVKAVKNKKITKNSVVTKTVKNLKSKKVYYVRVRTYTTIKYNGEQMNLHSDWSKVKKVTVK</sequence>
<comment type="caution">
    <text evidence="4">The sequence shown here is derived from an EMBL/GenBank/DDBJ whole genome shotgun (WGS) entry which is preliminary data.</text>
</comment>
<protein>
    <submittedName>
        <fullName evidence="4">Fibronectin type III domain-containing protein</fullName>
    </submittedName>
</protein>
<dbReference type="PROSITE" id="PS50853">
    <property type="entry name" value="FN3"/>
    <property type="match status" value="1"/>
</dbReference>
<feature type="domain" description="Fibronectin type-III" evidence="3">
    <location>
        <begin position="430"/>
        <end position="530"/>
    </location>
</feature>
<evidence type="ECO:0000313" key="5">
    <source>
        <dbReference type="Proteomes" id="UP000647235"/>
    </source>
</evidence>
<dbReference type="Gene3D" id="2.60.40.10">
    <property type="entry name" value="Immunoglobulins"/>
    <property type="match status" value="1"/>
</dbReference>
<dbReference type="InterPro" id="IPR003961">
    <property type="entry name" value="FN3_dom"/>
</dbReference>
<dbReference type="InterPro" id="IPR036116">
    <property type="entry name" value="FN3_sf"/>
</dbReference>
<dbReference type="SUPFAM" id="SSF49265">
    <property type="entry name" value="Fibronectin type III"/>
    <property type="match status" value="1"/>
</dbReference>
<dbReference type="CDD" id="cd00063">
    <property type="entry name" value="FN3"/>
    <property type="match status" value="1"/>
</dbReference>